<accession>A0ABY1KH78</accession>
<name>A0ABY1KH78_9BACL</name>
<dbReference type="InterPro" id="IPR050570">
    <property type="entry name" value="Cell_wall_metabolism_enzyme"/>
</dbReference>
<protein>
    <submittedName>
        <fullName evidence="3">Peptidase family M23</fullName>
    </submittedName>
</protein>
<sequence length="357" mass="40100">MNLKSVIKFALATIIGQFLFIFLIVLIVISMVQHVVTLPQKMTNEVTGEIKEFFLGKDPDLRGIDFQRIADEWMEHYEWTNPSNNMMEVGLPTDIINTLRENKLLLPPSILSTITSLKKQKKELWIKDLSYQLMPRDLVFTTISDSNNGTRIVVSQITTYLGKYTIKYIGTSVSEMNFEDDTVIFDKVLKKQRLKQEKELILAISEAYNPGLDLPVPGGNDNIVGEGTEFIRPVIGMYRISSKFGSRIHPVTHKFSFHQGTDYAVPIGTSIYSVADGVVIASKFSSTGGNYVQIKHTNGYLSRYLHMSVRKVKVGDIVRQGQLIGISGNTGRSTGPHLHLEMKTPNGELVNAENYLP</sequence>
<dbReference type="InterPro" id="IPR016047">
    <property type="entry name" value="M23ase_b-sheet_dom"/>
</dbReference>
<dbReference type="EMBL" id="FTNK01000042">
    <property type="protein sequence ID" value="SIR71529.1"/>
    <property type="molecule type" value="Genomic_DNA"/>
</dbReference>
<dbReference type="InterPro" id="IPR011055">
    <property type="entry name" value="Dup_hybrid_motif"/>
</dbReference>
<gene>
    <name evidence="3" type="ORF">SAMN05421578_1422</name>
</gene>
<dbReference type="SUPFAM" id="SSF51261">
    <property type="entry name" value="Duplicated hybrid motif"/>
    <property type="match status" value="1"/>
</dbReference>
<evidence type="ECO:0000259" key="2">
    <source>
        <dbReference type="Pfam" id="PF01551"/>
    </source>
</evidence>
<dbReference type="PANTHER" id="PTHR21666">
    <property type="entry name" value="PEPTIDASE-RELATED"/>
    <property type="match status" value="1"/>
</dbReference>
<evidence type="ECO:0000313" key="4">
    <source>
        <dbReference type="Proteomes" id="UP000186666"/>
    </source>
</evidence>
<reference evidence="3 4" key="1">
    <citation type="submission" date="2017-01" db="EMBL/GenBank/DDBJ databases">
        <authorList>
            <person name="Varghese N."/>
            <person name="Submissions S."/>
        </authorList>
    </citation>
    <scope>NUCLEOTIDE SEQUENCE [LARGE SCALE GENOMIC DNA]</scope>
    <source>
        <strain evidence="3 4">ATCC 23464</strain>
    </source>
</reference>
<keyword evidence="4" id="KW-1185">Reference proteome</keyword>
<organism evidence="3 4">
    <name type="scientific">Paenibacillus macquariensis</name>
    <dbReference type="NCBI Taxonomy" id="948756"/>
    <lineage>
        <taxon>Bacteria</taxon>
        <taxon>Bacillati</taxon>
        <taxon>Bacillota</taxon>
        <taxon>Bacilli</taxon>
        <taxon>Bacillales</taxon>
        <taxon>Paenibacillaceae</taxon>
        <taxon>Paenibacillus</taxon>
    </lineage>
</organism>
<dbReference type="RefSeq" id="WP_068591237.1">
    <property type="nucleotide sequence ID" value="NZ_FTNK01000042.1"/>
</dbReference>
<keyword evidence="1" id="KW-0472">Membrane</keyword>
<feature type="transmembrane region" description="Helical" evidence="1">
    <location>
        <begin position="9"/>
        <end position="32"/>
    </location>
</feature>
<evidence type="ECO:0000313" key="3">
    <source>
        <dbReference type="EMBL" id="SIR71529.1"/>
    </source>
</evidence>
<proteinExistence type="predicted"/>
<dbReference type="PANTHER" id="PTHR21666:SF270">
    <property type="entry name" value="MUREIN HYDROLASE ACTIVATOR ENVC"/>
    <property type="match status" value="1"/>
</dbReference>
<keyword evidence="1" id="KW-1133">Transmembrane helix</keyword>
<dbReference type="Pfam" id="PF01551">
    <property type="entry name" value="Peptidase_M23"/>
    <property type="match status" value="1"/>
</dbReference>
<keyword evidence="1" id="KW-0812">Transmembrane</keyword>
<dbReference type="Proteomes" id="UP000186666">
    <property type="component" value="Unassembled WGS sequence"/>
</dbReference>
<feature type="domain" description="M23ase beta-sheet core" evidence="2">
    <location>
        <begin position="257"/>
        <end position="351"/>
    </location>
</feature>
<evidence type="ECO:0000256" key="1">
    <source>
        <dbReference type="SAM" id="Phobius"/>
    </source>
</evidence>
<comment type="caution">
    <text evidence="3">The sequence shown here is derived from an EMBL/GenBank/DDBJ whole genome shotgun (WGS) entry which is preliminary data.</text>
</comment>
<dbReference type="CDD" id="cd12797">
    <property type="entry name" value="M23_peptidase"/>
    <property type="match status" value="1"/>
</dbReference>
<dbReference type="Gene3D" id="2.70.70.10">
    <property type="entry name" value="Glucose Permease (Domain IIA)"/>
    <property type="match status" value="1"/>
</dbReference>